<dbReference type="Pfam" id="PF02080">
    <property type="entry name" value="TrkA_C"/>
    <property type="match status" value="1"/>
</dbReference>
<dbReference type="SUPFAM" id="SSF116726">
    <property type="entry name" value="TrkA C-terminal domain-like"/>
    <property type="match status" value="2"/>
</dbReference>
<feature type="domain" description="RCK C-terminal" evidence="8">
    <location>
        <begin position="315"/>
        <end position="403"/>
    </location>
</feature>
<evidence type="ECO:0000256" key="2">
    <source>
        <dbReference type="ARBA" id="ARBA00022448"/>
    </source>
</evidence>
<dbReference type="Gene3D" id="3.30.70.1450">
    <property type="entry name" value="Regulator of K+ conductance, C-terminal domain"/>
    <property type="match status" value="2"/>
</dbReference>
<evidence type="ECO:0000259" key="8">
    <source>
        <dbReference type="PROSITE" id="PS51202"/>
    </source>
</evidence>
<accession>A0ABV7JAQ0</accession>
<dbReference type="PROSITE" id="PS51202">
    <property type="entry name" value="RCK_C"/>
    <property type="match status" value="2"/>
</dbReference>
<evidence type="ECO:0000313" key="9">
    <source>
        <dbReference type="EMBL" id="MFC3193783.1"/>
    </source>
</evidence>
<feature type="transmembrane region" description="Helical" evidence="7">
    <location>
        <begin position="107"/>
        <end position="128"/>
    </location>
</feature>
<dbReference type="PANTHER" id="PTHR43652:SF2">
    <property type="entry name" value="BASIC AMINO ACID ANTIPORTER YFCC-RELATED"/>
    <property type="match status" value="1"/>
</dbReference>
<keyword evidence="3 7" id="KW-0812">Transmembrane</keyword>
<comment type="subcellular location">
    <subcellularLocation>
        <location evidence="1">Membrane</location>
        <topology evidence="1">Multi-pass membrane protein</topology>
    </subcellularLocation>
</comment>
<dbReference type="InterPro" id="IPR051679">
    <property type="entry name" value="DASS-Related_Transporters"/>
</dbReference>
<feature type="transmembrane region" description="Helical" evidence="7">
    <location>
        <begin position="76"/>
        <end position="95"/>
    </location>
</feature>
<feature type="transmembrane region" description="Helical" evidence="7">
    <location>
        <begin position="162"/>
        <end position="185"/>
    </location>
</feature>
<organism evidence="9 10">
    <name type="scientific">Marinicella sediminis</name>
    <dbReference type="NCBI Taxonomy" id="1792834"/>
    <lineage>
        <taxon>Bacteria</taxon>
        <taxon>Pseudomonadati</taxon>
        <taxon>Pseudomonadota</taxon>
        <taxon>Gammaproteobacteria</taxon>
        <taxon>Lysobacterales</taxon>
        <taxon>Marinicellaceae</taxon>
        <taxon>Marinicella</taxon>
    </lineage>
</organism>
<feature type="transmembrane region" description="Helical" evidence="7">
    <location>
        <begin position="191"/>
        <end position="215"/>
    </location>
</feature>
<feature type="transmembrane region" description="Helical" evidence="7">
    <location>
        <begin position="495"/>
        <end position="519"/>
    </location>
</feature>
<keyword evidence="10" id="KW-1185">Reference proteome</keyword>
<feature type="domain" description="RCK C-terminal" evidence="8">
    <location>
        <begin position="225"/>
        <end position="308"/>
    </location>
</feature>
<evidence type="ECO:0000256" key="6">
    <source>
        <dbReference type="ARBA" id="ARBA00023136"/>
    </source>
</evidence>
<evidence type="ECO:0000313" key="10">
    <source>
        <dbReference type="Proteomes" id="UP001595533"/>
    </source>
</evidence>
<name>A0ABV7JAQ0_9GAMM</name>
<reference evidence="10" key="1">
    <citation type="journal article" date="2019" name="Int. J. Syst. Evol. Microbiol.">
        <title>The Global Catalogue of Microorganisms (GCM) 10K type strain sequencing project: providing services to taxonomists for standard genome sequencing and annotation.</title>
        <authorList>
            <consortium name="The Broad Institute Genomics Platform"/>
            <consortium name="The Broad Institute Genome Sequencing Center for Infectious Disease"/>
            <person name="Wu L."/>
            <person name="Ma J."/>
        </authorList>
    </citation>
    <scope>NUCLEOTIDE SEQUENCE [LARGE SCALE GENOMIC DNA]</scope>
    <source>
        <strain evidence="10">KCTC 42953</strain>
    </source>
</reference>
<dbReference type="InterPro" id="IPR036721">
    <property type="entry name" value="RCK_C_sf"/>
</dbReference>
<dbReference type="InterPro" id="IPR004680">
    <property type="entry name" value="Cit_transptr-like_dom"/>
</dbReference>
<protein>
    <submittedName>
        <fullName evidence="9">SLC13 family permease</fullName>
    </submittedName>
</protein>
<evidence type="ECO:0000256" key="4">
    <source>
        <dbReference type="ARBA" id="ARBA00022737"/>
    </source>
</evidence>
<dbReference type="PANTHER" id="PTHR43652">
    <property type="entry name" value="BASIC AMINO ACID ANTIPORTER YFCC-RELATED"/>
    <property type="match status" value="1"/>
</dbReference>
<keyword evidence="5 7" id="KW-1133">Transmembrane helix</keyword>
<feature type="transmembrane region" description="Helical" evidence="7">
    <location>
        <begin position="550"/>
        <end position="568"/>
    </location>
</feature>
<evidence type="ECO:0000256" key="5">
    <source>
        <dbReference type="ARBA" id="ARBA00022989"/>
    </source>
</evidence>
<proteinExistence type="predicted"/>
<sequence>MNDTLLTVSAQPHAIAVMILTGVALVMFAIEKIPLQTSSLFVIVALLAIFHLFPYTHPDGHVFEVKQFFSGFSNEALIAVCALMVAGQGMVRTGAMEPIGRILARTWKVYPALSLLLTLVVGAFLSAFVNNTPIVVLLLPVLINVSVRTGQSTTGTLLPMGLATLLGGMATTIGTSTNLLVINVAEEMGVAAFGMFDFALPVVMVSVVAILYLWLLAPRMIPDRQPPINNVSTRQFTAELRVLENGFSDGKTLAELRHKTQDQMPVERIIRGKNTINALPDVNIQAGDKLLVTDTSFALREYEAELDVVLEAGSEEQDEIARDASELLVELVITPGSALERVRLNDARLQSKYHLNMLALFPHGQKRKATTKQLQDMVLASGDVLLVKGSVEAINKIKTSRDLLILDGREELPYTKKAPLALLIMVAIVVVAALDWIPIYLSSVMGCFLLLITGCLHWKDVTQALSTQVVFIIVASLALGTALMATGAADFMADGFVVLTHGMSPAIILGGLLFSMAIFTNIISNNAAAVIGTPIAISIAQRLGMPVEPFILAVLFGANLSFATPIAYKTNLLVMTAGGYQFKDFLKVGIPLVLMIGLLLTLILSWFYGLM</sequence>
<evidence type="ECO:0000256" key="1">
    <source>
        <dbReference type="ARBA" id="ARBA00004141"/>
    </source>
</evidence>
<evidence type="ECO:0000256" key="3">
    <source>
        <dbReference type="ARBA" id="ARBA00022692"/>
    </source>
</evidence>
<keyword evidence="4" id="KW-0677">Repeat</keyword>
<feature type="transmembrane region" description="Helical" evidence="7">
    <location>
        <begin position="470"/>
        <end position="489"/>
    </location>
</feature>
<gene>
    <name evidence="9" type="ORF">ACFODZ_05980</name>
</gene>
<dbReference type="InterPro" id="IPR006037">
    <property type="entry name" value="RCK_C"/>
</dbReference>
<comment type="caution">
    <text evidence="9">The sequence shown here is derived from an EMBL/GenBank/DDBJ whole genome shotgun (WGS) entry which is preliminary data.</text>
</comment>
<dbReference type="Proteomes" id="UP001595533">
    <property type="component" value="Unassembled WGS sequence"/>
</dbReference>
<dbReference type="Pfam" id="PF03600">
    <property type="entry name" value="CitMHS"/>
    <property type="match status" value="1"/>
</dbReference>
<keyword evidence="6 7" id="KW-0472">Membrane</keyword>
<feature type="transmembrane region" description="Helical" evidence="7">
    <location>
        <begin position="12"/>
        <end position="30"/>
    </location>
</feature>
<dbReference type="EMBL" id="JBHRTS010000003">
    <property type="protein sequence ID" value="MFC3193783.1"/>
    <property type="molecule type" value="Genomic_DNA"/>
</dbReference>
<feature type="transmembrane region" description="Helical" evidence="7">
    <location>
        <begin position="588"/>
        <end position="608"/>
    </location>
</feature>
<dbReference type="RefSeq" id="WP_077411416.1">
    <property type="nucleotide sequence ID" value="NZ_JBHRTS010000003.1"/>
</dbReference>
<keyword evidence="2" id="KW-0813">Transport</keyword>
<evidence type="ECO:0000256" key="7">
    <source>
        <dbReference type="SAM" id="Phobius"/>
    </source>
</evidence>
<feature type="transmembrane region" description="Helical" evidence="7">
    <location>
        <begin position="37"/>
        <end position="56"/>
    </location>
</feature>
<feature type="transmembrane region" description="Helical" evidence="7">
    <location>
        <begin position="418"/>
        <end position="434"/>
    </location>
</feature>